<dbReference type="RefSeq" id="XP_073998496.1">
    <property type="nucleotide sequence ID" value="XM_074142395.1"/>
</dbReference>
<dbReference type="GO" id="GO:0005869">
    <property type="term" value="C:dynactin complex"/>
    <property type="evidence" value="ECO:0007669"/>
    <property type="project" value="InterPro"/>
</dbReference>
<dbReference type="EnsemblMetazoa" id="RPRC011878-RA">
    <property type="protein sequence ID" value="RPRC011878-PA"/>
    <property type="gene ID" value="RPRC011878"/>
</dbReference>
<sequence length="193" mass="21738">MPGILKTDNIDPLDALEAQIEELERRIIGNVQISEKDAPIADSLVHSNNAVINAVSNYESIKTIFDRITILGKFLDPTYEDSLADNVTKTKMVLESESELRLLLSQLTKLNEMNNSLSGEPFKNIPSLTEQLRKVSEAAIKTQEECSQIERNAKSLMENYSLVLRTMNRSLLLFDAVLSDIEENVKVKKNIDE</sequence>
<dbReference type="Pfam" id="PF07426">
    <property type="entry name" value="Dynactin_p22"/>
    <property type="match status" value="1"/>
</dbReference>
<dbReference type="InParanoid" id="T1I6F7"/>
<dbReference type="eggNOG" id="ENOG502RYZ0">
    <property type="taxonomic scope" value="Eukaryota"/>
</dbReference>
<dbReference type="PANTHER" id="PTHR28360:SF1">
    <property type="entry name" value="DYNACTIN SUBUNIT 3"/>
    <property type="match status" value="1"/>
</dbReference>
<dbReference type="OMA" id="NILHVNT"/>
<name>T1I6F7_RHOPR</name>
<organism evidence="1 2">
    <name type="scientific">Rhodnius prolixus</name>
    <name type="common">Triatomid bug</name>
    <dbReference type="NCBI Taxonomy" id="13249"/>
    <lineage>
        <taxon>Eukaryota</taxon>
        <taxon>Metazoa</taxon>
        <taxon>Ecdysozoa</taxon>
        <taxon>Arthropoda</taxon>
        <taxon>Hexapoda</taxon>
        <taxon>Insecta</taxon>
        <taxon>Pterygota</taxon>
        <taxon>Neoptera</taxon>
        <taxon>Paraneoptera</taxon>
        <taxon>Hemiptera</taxon>
        <taxon>Heteroptera</taxon>
        <taxon>Panheteroptera</taxon>
        <taxon>Cimicomorpha</taxon>
        <taxon>Reduviidae</taxon>
        <taxon>Triatominae</taxon>
        <taxon>Rhodnius</taxon>
    </lineage>
</organism>
<dbReference type="VEuPathDB" id="VectorBase:RPRC011878"/>
<dbReference type="AlphaFoldDB" id="T1I6F7"/>
<accession>T1I6F7</accession>
<dbReference type="GO" id="GO:0061640">
    <property type="term" value="P:cytoskeleton-dependent cytokinesis"/>
    <property type="evidence" value="ECO:0007669"/>
    <property type="project" value="InterPro"/>
</dbReference>
<evidence type="ECO:0000313" key="1">
    <source>
        <dbReference type="EnsemblMetazoa" id="RPRC011878-PA"/>
    </source>
</evidence>
<dbReference type="Proteomes" id="UP000015103">
    <property type="component" value="Unassembled WGS sequence"/>
</dbReference>
<reference evidence="1" key="1">
    <citation type="submission" date="2015-05" db="UniProtKB">
        <authorList>
            <consortium name="EnsemblMetazoa"/>
        </authorList>
    </citation>
    <scope>IDENTIFICATION</scope>
</reference>
<evidence type="ECO:0000313" key="2">
    <source>
        <dbReference type="Proteomes" id="UP000015103"/>
    </source>
</evidence>
<proteinExistence type="predicted"/>
<dbReference type="STRING" id="13249.T1I6F7"/>
<dbReference type="GeneID" id="141461382"/>
<dbReference type="PANTHER" id="PTHR28360">
    <property type="entry name" value="DYNACTIN SUBUNIT 3"/>
    <property type="match status" value="1"/>
</dbReference>
<keyword evidence="2" id="KW-1185">Reference proteome</keyword>
<dbReference type="HOGENOM" id="CLU_1410434_0_0_1"/>
<dbReference type="InterPro" id="IPR009991">
    <property type="entry name" value="DCTN3"/>
</dbReference>
<protein>
    <submittedName>
        <fullName evidence="1">Uncharacterized protein</fullName>
    </submittedName>
</protein>
<dbReference type="EMBL" id="ACPB03001800">
    <property type="status" value="NOT_ANNOTATED_CDS"/>
    <property type="molecule type" value="Genomic_DNA"/>
</dbReference>
<dbReference type="RefSeq" id="XP_073998495.1">
    <property type="nucleotide sequence ID" value="XM_074142394.1"/>
</dbReference>